<keyword evidence="20" id="KW-1043">Host membrane</keyword>
<evidence type="ECO:0000256" key="4">
    <source>
        <dbReference type="ARBA" id="ARBA00004402"/>
    </source>
</evidence>
<comment type="subunit">
    <text evidence="31">The precursor of protein E3/E2 and E1 form a heterodimer shortly after synthesis.</text>
</comment>
<evidence type="ECO:0000256" key="21">
    <source>
        <dbReference type="ARBA" id="ARBA00022973"/>
    </source>
</evidence>
<dbReference type="Gene3D" id="2.60.98.10">
    <property type="entry name" value="Tick-borne Encephalitis virus Glycoprotein, domain 1"/>
    <property type="match status" value="3"/>
</dbReference>
<organism evidence="36">
    <name type="scientific">Aura virus</name>
    <name type="common">AURAV</name>
    <dbReference type="NCBI Taxonomy" id="44158"/>
    <lineage>
        <taxon>Viruses</taxon>
        <taxon>Riboviria</taxon>
        <taxon>Orthornavirae</taxon>
        <taxon>Kitrinoviricota</taxon>
        <taxon>Alsuviricetes</taxon>
        <taxon>Martellivirales</taxon>
        <taxon>Togaviridae</taxon>
        <taxon>Alphavirus</taxon>
        <taxon>Alphavirus aura</taxon>
    </lineage>
</organism>
<dbReference type="PRINTS" id="PR00798">
    <property type="entry name" value="TOGAVIRIN"/>
</dbReference>
<evidence type="ECO:0000256" key="2">
    <source>
        <dbReference type="ARBA" id="ARBA00004192"/>
    </source>
</evidence>
<comment type="catalytic activity">
    <reaction evidence="1">
        <text>Autocatalytic release of the core protein from the N-terminus of the togavirus structural polyprotein by hydrolysis of a -Trp-|-Ser- bond.</text>
        <dbReference type="EC" id="3.4.21.90"/>
    </reaction>
</comment>
<feature type="transmembrane region" description="Helical" evidence="34">
    <location>
        <begin position="770"/>
        <end position="802"/>
    </location>
</feature>
<dbReference type="SUPFAM" id="SSF50494">
    <property type="entry name" value="Trypsin-like serine proteases"/>
    <property type="match status" value="1"/>
</dbReference>
<evidence type="ECO:0000256" key="31">
    <source>
        <dbReference type="ARBA" id="ARBA00038810"/>
    </source>
</evidence>
<reference evidence="36" key="2">
    <citation type="submission" date="2018-01" db="EMBL/GenBank/DDBJ databases">
        <authorList>
            <person name="Gaut B.S."/>
            <person name="Morton B.R."/>
            <person name="Clegg M.T."/>
            <person name="Duvall M.R."/>
        </authorList>
    </citation>
    <scope>NUCLEOTIDE SEQUENCE</scope>
    <source>
        <strain evidence="36">BR/P05</strain>
    </source>
</reference>
<evidence type="ECO:0000256" key="9">
    <source>
        <dbReference type="ARBA" id="ARBA00022510"/>
    </source>
</evidence>
<dbReference type="Gene3D" id="2.60.40.4310">
    <property type="entry name" value="Alphavirus E2 glycoprotein, domain B"/>
    <property type="match status" value="1"/>
</dbReference>
<dbReference type="InterPro" id="IPR000936">
    <property type="entry name" value="Alpha_E2_glycop"/>
</dbReference>
<evidence type="ECO:0000256" key="25">
    <source>
        <dbReference type="ARBA" id="ARBA00023157"/>
    </source>
</evidence>
<keyword evidence="9" id="KW-1170">Fusion of virus membrane with host endosomal membrane</keyword>
<evidence type="ECO:0000256" key="15">
    <source>
        <dbReference type="ARBA" id="ARBA00022692"/>
    </source>
</evidence>
<dbReference type="Pfam" id="PF01589">
    <property type="entry name" value="Alpha_E1_glycop"/>
    <property type="match status" value="1"/>
</dbReference>
<dbReference type="Pfam" id="PF01563">
    <property type="entry name" value="Alpha_E3_glycop"/>
    <property type="match status" value="1"/>
</dbReference>
<reference evidence="36" key="1">
    <citation type="journal article" date="2018" name="Parasit. Vectors">
        <title>A new Aura virus isolate in Brazil shows segment duplication in the variable region of the nsP3 gene.</title>
        <authorList>
            <person name="Mosimann A.L."/>
            <person name="de Siqueira M.K."/>
            <person name="Ceole L.F."/>
            <person name="Nunes Duarte Dos Santos C."/>
        </authorList>
    </citation>
    <scope>NUCLEOTIDE SEQUENCE</scope>
    <source>
        <strain evidence="36">BR/P05</strain>
    </source>
</reference>
<organismHost>
    <name type="scientific">Aedes</name>
    <dbReference type="NCBI Taxonomy" id="7158"/>
</organismHost>
<evidence type="ECO:0000256" key="22">
    <source>
        <dbReference type="ARBA" id="ARBA00022989"/>
    </source>
</evidence>
<feature type="compositionally biased region" description="Low complexity" evidence="33">
    <location>
        <begin position="82"/>
        <end position="97"/>
    </location>
</feature>
<dbReference type="Gene3D" id="1.10.287.2230">
    <property type="match status" value="1"/>
</dbReference>
<keyword evidence="29" id="KW-1160">Virus entry into host cell</keyword>
<evidence type="ECO:0000256" key="33">
    <source>
        <dbReference type="SAM" id="MobiDB-lite"/>
    </source>
</evidence>
<feature type="domain" description="Peptidase S3" evidence="35">
    <location>
        <begin position="117"/>
        <end position="267"/>
    </location>
</feature>
<proteinExistence type="predicted"/>
<keyword evidence="19" id="KW-0946">Virion</keyword>
<keyword evidence="10" id="KW-1032">Host cell membrane</keyword>
<keyword evidence="22 34" id="KW-1133">Transmembrane helix</keyword>
<evidence type="ECO:0000256" key="5">
    <source>
        <dbReference type="ARBA" id="ARBA00004563"/>
    </source>
</evidence>
<keyword evidence="16" id="KW-0378">Hydrolase</keyword>
<dbReference type="GO" id="GO:0055036">
    <property type="term" value="C:virion membrane"/>
    <property type="evidence" value="ECO:0007669"/>
    <property type="project" value="UniProtKB-SubCell"/>
</dbReference>
<comment type="subcellular location">
    <subcellularLocation>
        <location evidence="6">Host cell membrane</location>
        <topology evidence="6">Multi-pass membrane protein</topology>
    </subcellularLocation>
    <subcellularLocation>
        <location evidence="4">Host cell membrane</location>
        <topology evidence="4">Single-pass type I membrane protein</topology>
    </subcellularLocation>
    <subcellularLocation>
        <location evidence="2">Host cytoplasm</location>
    </subcellularLocation>
    <subcellularLocation>
        <location evidence="3">Virion membrane</location>
        <topology evidence="3">Multi-pass membrane protein</topology>
    </subcellularLocation>
    <subcellularLocation>
        <location evidence="5">Virion membrane</location>
        <topology evidence="5">Single-pass type I membrane protein</topology>
    </subcellularLocation>
</comment>
<protein>
    <recommendedName>
        <fullName evidence="7">Structural polyprotein</fullName>
    </recommendedName>
    <alternativeName>
        <fullName evidence="30">p130</fullName>
    </alternativeName>
</protein>
<dbReference type="InterPro" id="IPR002548">
    <property type="entry name" value="Alpha_E1_glycop"/>
</dbReference>
<keyword evidence="8" id="KW-1168">Fusion of virus membrane with host membrane</keyword>
<evidence type="ECO:0000259" key="35">
    <source>
        <dbReference type="PROSITE" id="PS51690"/>
    </source>
</evidence>
<dbReference type="SUPFAM" id="SSF56983">
    <property type="entry name" value="Viral glycoprotein, central and dimerisation domains"/>
    <property type="match status" value="1"/>
</dbReference>
<keyword evidence="15 34" id="KW-0812">Transmembrane</keyword>
<feature type="compositionally biased region" description="Basic residues" evidence="33">
    <location>
        <begin position="99"/>
        <end position="109"/>
    </location>
</feature>
<evidence type="ECO:0000256" key="32">
    <source>
        <dbReference type="PIRSR" id="PIRSR600936-1"/>
    </source>
</evidence>
<dbReference type="InterPro" id="IPR009003">
    <property type="entry name" value="Peptidase_S1_PA"/>
</dbReference>
<feature type="compositionally biased region" description="Basic residues" evidence="33">
    <location>
        <begin position="57"/>
        <end position="81"/>
    </location>
</feature>
<evidence type="ECO:0000256" key="3">
    <source>
        <dbReference type="ARBA" id="ARBA00004385"/>
    </source>
</evidence>
<feature type="active site" description="Charge relay system" evidence="32">
    <location>
        <position position="166"/>
    </location>
</feature>
<evidence type="ECO:0000256" key="29">
    <source>
        <dbReference type="ARBA" id="ARBA00023296"/>
    </source>
</evidence>
<dbReference type="GO" id="GO:0046718">
    <property type="term" value="P:symbiont entry into host cell"/>
    <property type="evidence" value="ECO:0007669"/>
    <property type="project" value="UniProtKB-KW"/>
</dbReference>
<evidence type="ECO:0000256" key="18">
    <source>
        <dbReference type="ARBA" id="ARBA00022825"/>
    </source>
</evidence>
<dbReference type="GO" id="GO:0030430">
    <property type="term" value="C:host cell cytoplasm"/>
    <property type="evidence" value="ECO:0007669"/>
    <property type="project" value="UniProtKB-SubCell"/>
</dbReference>
<keyword evidence="24" id="KW-0564">Palmitate</keyword>
<evidence type="ECO:0000256" key="19">
    <source>
        <dbReference type="ARBA" id="ARBA00022844"/>
    </source>
</evidence>
<evidence type="ECO:0000256" key="7">
    <source>
        <dbReference type="ARBA" id="ARBA00014555"/>
    </source>
</evidence>
<keyword evidence="13" id="KW-1162">Viral penetration into host cytoplasm</keyword>
<keyword evidence="17" id="KW-1161">Viral attachment to host cell</keyword>
<keyword evidence="25" id="KW-1015">Disulfide bond</keyword>
<evidence type="ECO:0000256" key="24">
    <source>
        <dbReference type="ARBA" id="ARBA00023139"/>
    </source>
</evidence>
<evidence type="ECO:0000256" key="8">
    <source>
        <dbReference type="ARBA" id="ARBA00022506"/>
    </source>
</evidence>
<name>A0A2U9F3V0_AURAV</name>
<feature type="transmembrane region" description="Helical" evidence="34">
    <location>
        <begin position="1216"/>
        <end position="1241"/>
    </location>
</feature>
<accession>A0A2U9F3V0</accession>
<feature type="region of interest" description="Disordered" evidence="33">
    <location>
        <begin position="1"/>
        <end position="113"/>
    </location>
</feature>
<keyword evidence="21" id="KW-1144">T=4 icosahedral capsid protein</keyword>
<evidence type="ECO:0000313" key="36">
    <source>
        <dbReference type="EMBL" id="AWQ38331.1"/>
    </source>
</evidence>
<evidence type="ECO:0000256" key="30">
    <source>
        <dbReference type="ARBA" id="ARBA00033029"/>
    </source>
</evidence>
<dbReference type="EMBL" id="MG761767">
    <property type="protein sequence ID" value="AWQ38331.1"/>
    <property type="molecule type" value="Genomic_RNA"/>
</dbReference>
<dbReference type="Gene3D" id="2.60.40.350">
    <property type="match status" value="1"/>
</dbReference>
<feature type="active site" description="Charge relay system" evidence="32">
    <location>
        <position position="218"/>
    </location>
</feature>
<evidence type="ECO:0000256" key="27">
    <source>
        <dbReference type="ARBA" id="ARBA00023200"/>
    </source>
</evidence>
<dbReference type="InterPro" id="IPR000336">
    <property type="entry name" value="Flavivir/Alphavir_Ig-like_sf"/>
</dbReference>
<dbReference type="PROSITE" id="PS51690">
    <property type="entry name" value="ALPHAVIRUS_CP"/>
    <property type="match status" value="1"/>
</dbReference>
<evidence type="ECO:0000256" key="12">
    <source>
        <dbReference type="ARBA" id="ARBA00022581"/>
    </source>
</evidence>
<evidence type="ECO:0000256" key="23">
    <source>
        <dbReference type="ARBA" id="ARBA00023136"/>
    </source>
</evidence>
<evidence type="ECO:0000256" key="1">
    <source>
        <dbReference type="ARBA" id="ARBA00000840"/>
    </source>
</evidence>
<evidence type="ECO:0000256" key="14">
    <source>
        <dbReference type="ARBA" id="ARBA00022670"/>
    </source>
</evidence>
<evidence type="ECO:0000256" key="11">
    <source>
        <dbReference type="ARBA" id="ARBA00022561"/>
    </source>
</evidence>
<evidence type="ECO:0000256" key="28">
    <source>
        <dbReference type="ARBA" id="ARBA00023288"/>
    </source>
</evidence>
<dbReference type="GO" id="GO:0020002">
    <property type="term" value="C:host cell plasma membrane"/>
    <property type="evidence" value="ECO:0007669"/>
    <property type="project" value="UniProtKB-SubCell"/>
</dbReference>
<dbReference type="SUPFAM" id="SSF81296">
    <property type="entry name" value="E set domains"/>
    <property type="match status" value="1"/>
</dbReference>
<dbReference type="InterPro" id="IPR014756">
    <property type="entry name" value="Ig_E-set"/>
</dbReference>
<dbReference type="Gene3D" id="2.60.40.2400">
    <property type="entry name" value="Alphavirus E2 glycoprotein, domain C"/>
    <property type="match status" value="1"/>
</dbReference>
<sequence length="1246" mass="137093" precursor="true">MNSVFYNPFGRGAYAQPPIAWRPRRRRAPAPRPSGLTTQIQQLTRAVGALVLDNATRRQRPAPRTAPRKPKTQKPKPKKQNQKPPQQQKKGKNQPQQPKKPKPGKRQRTALKFEADRTFAVKNEDGKIMGYAVAMEGKVIKPLHVKGTIDHPALAKLNFTKSSSYDTEFAKLPTEMKSDAFRYTTEHPEGFYNWHHGAVQFSGGRFTIPTGAGGPGDSGRPILDNSGKVVAIVLGGANEGARTALSVVTWNKKGAAIKTTHEDTVEWSAAITAMCILQNVTFPCDRPPTCYNRNPDLTLTMLETNVNHPSYDVLLDAALRCPTRRHVRSTPTDDLTLTAPYLGLCHTCKTMEPCYSPIKIEKVWDDADDGVLRIQVSAQLGYNRAGTAASARLRFMGGGVPPEIQEGAIADFKVFTSKPCLHLSHKGYFVIVKCPPGDSITTSLKVHGSDQTCTIPMRVGYKFVGKEKYTLPPMHGTQIPCLTYERTPEKSAGYVTMHRPGQQSITMLMEESGGEVYVQPTSGRNVTYECKCGDFKTGTVTARTKIDGCTERKQCIAYFADHVKWVFNSPDLIRHTDHTAQGKLHIPFPLQQAQCTVPLAHLPRVKYAYRSMSLTLHAEHPTLLTTRHLGENPQPTAEWIVGSVTRNFSITIQGFEYTWGNRRPVRVYAQESAPGNPHGWPHEIVRHYYHLYPFYTVTVLSGMGLAICAGLVISILCCCKARRDCLTPYQLAPNATVPFLVTLCCCFQRASADEFTDTMGYLWQHSQTMFWIQLVIPLAAVITLVRCCSCCLPFLLVAGVLLTKADAYEHTITVPNAPLNSYKALVERPGYAPLNLEVMVMNTQIIPSVKREYITCRYHTVVPSPQIKCCGTVECPKGEKADYTCKVFTGVYPFLWGGAQCFCDSENSQLSEAYVELSTDCATDHAEAVRVHTASVKSQLRITYGNSTAQVDVFVNGVTPARSKDMKLIAGPLSTTFSPFDNKVIIYHGKVYNYDFPEFGAGTPGAFGDVQASSTTGSDLHANTAIHLQRPEARNIHVPYTQAPSGFEFWKNNSGQPLSDTAPFGCKVKVNPLRADKCAVGSLPISVDIPDAAFTRVSEAPAISALKCTVTSCTYSTDYDGVLVLTYESDRAGQCAVHSHSSTAVLRDPSVYVEQKGQTTLKFSTASLQADFEVSMCGTRTTCHAQCQPPTEHVMNRPQKSTPDFSSAISKTSWNWITALMGGTSSIAAIAAIVLVIALVFTAQHR</sequence>
<dbReference type="InterPro" id="IPR000930">
    <property type="entry name" value="Peptidase_S3"/>
</dbReference>
<dbReference type="InterPro" id="IPR036253">
    <property type="entry name" value="Glycoprot_cen/dimer_sf"/>
</dbReference>
<dbReference type="GO" id="GO:0006508">
    <property type="term" value="P:proteolysis"/>
    <property type="evidence" value="ECO:0007669"/>
    <property type="project" value="UniProtKB-KW"/>
</dbReference>
<dbReference type="Gene3D" id="2.60.40.3200">
    <property type="entry name" value="Alphavirus E2 glycoprotein, A domain"/>
    <property type="match status" value="1"/>
</dbReference>
<dbReference type="InterPro" id="IPR042304">
    <property type="entry name" value="Alphavir_E2_A"/>
</dbReference>
<evidence type="ECO:0000256" key="20">
    <source>
        <dbReference type="ARBA" id="ARBA00022870"/>
    </source>
</evidence>
<keyword evidence="12" id="KW-0945">Host-virus interaction</keyword>
<feature type="active site" description="Charge relay system" evidence="32">
    <location>
        <position position="144"/>
    </location>
</feature>
<keyword evidence="28" id="KW-0449">Lipoprotein</keyword>
<dbReference type="GO" id="GO:0039619">
    <property type="term" value="C:T=4 icosahedral viral capsid"/>
    <property type="evidence" value="ECO:0007669"/>
    <property type="project" value="UniProtKB-KW"/>
</dbReference>
<evidence type="ECO:0000256" key="10">
    <source>
        <dbReference type="ARBA" id="ARBA00022511"/>
    </source>
</evidence>
<feature type="compositionally biased region" description="Polar residues" evidence="33">
    <location>
        <begin position="35"/>
        <end position="44"/>
    </location>
</feature>
<keyword evidence="27" id="KW-1035">Host cytoplasm</keyword>
<keyword evidence="26" id="KW-0325">Glycoprotein</keyword>
<dbReference type="InterPro" id="IPR043504">
    <property type="entry name" value="Peptidase_S1_PA_chymotrypsin"/>
</dbReference>
<dbReference type="InterPro" id="IPR042306">
    <property type="entry name" value="Alphavir_E2_C"/>
</dbReference>
<dbReference type="GO" id="GO:0004252">
    <property type="term" value="F:serine-type endopeptidase activity"/>
    <property type="evidence" value="ECO:0007669"/>
    <property type="project" value="InterPro"/>
</dbReference>
<feature type="transmembrane region" description="Helical" evidence="34">
    <location>
        <begin position="694"/>
        <end position="719"/>
    </location>
</feature>
<dbReference type="GO" id="GO:0019062">
    <property type="term" value="P:virion attachment to host cell"/>
    <property type="evidence" value="ECO:0007669"/>
    <property type="project" value="UniProtKB-KW"/>
</dbReference>
<keyword evidence="14" id="KW-0645">Protease</keyword>
<dbReference type="InterPro" id="IPR042305">
    <property type="entry name" value="Alphavir_E2_B"/>
</dbReference>
<evidence type="ECO:0000256" key="6">
    <source>
        <dbReference type="ARBA" id="ARBA00004598"/>
    </source>
</evidence>
<evidence type="ECO:0000256" key="17">
    <source>
        <dbReference type="ARBA" id="ARBA00022804"/>
    </source>
</evidence>
<keyword evidence="23 34" id="KW-0472">Membrane</keyword>
<dbReference type="Gene3D" id="2.40.10.10">
    <property type="entry name" value="Trypsin-like serine proteases"/>
    <property type="match status" value="2"/>
</dbReference>
<keyword evidence="18" id="KW-0720">Serine protease</keyword>
<evidence type="ECO:0000256" key="16">
    <source>
        <dbReference type="ARBA" id="ARBA00022801"/>
    </source>
</evidence>
<keyword evidence="11" id="KW-0167">Capsid protein</keyword>
<evidence type="ECO:0000256" key="34">
    <source>
        <dbReference type="SAM" id="Phobius"/>
    </source>
</evidence>
<evidence type="ECO:0000256" key="26">
    <source>
        <dbReference type="ARBA" id="ARBA00023180"/>
    </source>
</evidence>
<dbReference type="Pfam" id="PF00944">
    <property type="entry name" value="Peptidase_S3"/>
    <property type="match status" value="1"/>
</dbReference>
<evidence type="ECO:0000256" key="13">
    <source>
        <dbReference type="ARBA" id="ARBA00022595"/>
    </source>
</evidence>
<dbReference type="InterPro" id="IPR038055">
    <property type="entry name" value="Glycoprot_E_dimer_dom"/>
</dbReference>
<dbReference type="InterPro" id="IPR002533">
    <property type="entry name" value="Alpha_E3_glycop"/>
</dbReference>
<dbReference type="GO" id="GO:0039654">
    <property type="term" value="P:fusion of virus membrane with host endosome membrane"/>
    <property type="evidence" value="ECO:0007669"/>
    <property type="project" value="UniProtKB-KW"/>
</dbReference>
<dbReference type="GO" id="GO:0005198">
    <property type="term" value="F:structural molecule activity"/>
    <property type="evidence" value="ECO:0007669"/>
    <property type="project" value="InterPro"/>
</dbReference>
<dbReference type="Pfam" id="PF00943">
    <property type="entry name" value="Alpha_E2_glycop"/>
    <property type="match status" value="1"/>
</dbReference>